<proteinExistence type="predicted"/>
<protein>
    <recommendedName>
        <fullName evidence="2">Diguanylate cyclase DosC</fullName>
        <ecNumber evidence="1">2.7.7.65</ecNumber>
    </recommendedName>
    <alternativeName>
        <fullName evidence="3">Direct oxygen-sensing cyclase</fullName>
    </alternativeName>
</protein>
<evidence type="ECO:0000313" key="6">
    <source>
        <dbReference type="EMBL" id="UZF86380.1"/>
    </source>
</evidence>
<comment type="catalytic activity">
    <reaction evidence="4">
        <text>2 GTP = 3',3'-c-di-GMP + 2 diphosphate</text>
        <dbReference type="Rhea" id="RHEA:24898"/>
        <dbReference type="ChEBI" id="CHEBI:33019"/>
        <dbReference type="ChEBI" id="CHEBI:37565"/>
        <dbReference type="ChEBI" id="CHEBI:58805"/>
        <dbReference type="EC" id="2.7.7.65"/>
    </reaction>
</comment>
<dbReference type="Gene3D" id="3.30.70.270">
    <property type="match status" value="1"/>
</dbReference>
<reference evidence="6" key="1">
    <citation type="submission" date="2022-08" db="EMBL/GenBank/DDBJ databases">
        <title>Complete Genome Sequences of 2 Bosea sp. soil isolates.</title>
        <authorList>
            <person name="Alvarez Arevalo M."/>
            <person name="Sterndorff E.B."/>
            <person name="Faurdal D."/>
            <person name="Joergensen T.S."/>
            <person name="Weber T."/>
        </authorList>
    </citation>
    <scope>NUCLEOTIDE SEQUENCE</scope>
    <source>
        <strain evidence="6">NBC_00436</strain>
    </source>
</reference>
<dbReference type="Gene3D" id="1.10.490.10">
    <property type="entry name" value="Globins"/>
    <property type="match status" value="1"/>
</dbReference>
<dbReference type="InterPro" id="IPR000160">
    <property type="entry name" value="GGDEF_dom"/>
</dbReference>
<dbReference type="InterPro" id="IPR012292">
    <property type="entry name" value="Globin/Proto"/>
</dbReference>
<dbReference type="GO" id="GO:0019825">
    <property type="term" value="F:oxygen binding"/>
    <property type="evidence" value="ECO:0007669"/>
    <property type="project" value="InterPro"/>
</dbReference>
<evidence type="ECO:0000256" key="2">
    <source>
        <dbReference type="ARBA" id="ARBA00015125"/>
    </source>
</evidence>
<dbReference type="InterPro" id="IPR050469">
    <property type="entry name" value="Diguanylate_Cyclase"/>
</dbReference>
<dbReference type="EMBL" id="CP102774">
    <property type="protein sequence ID" value="UZF86380.1"/>
    <property type="molecule type" value="Genomic_DNA"/>
</dbReference>
<dbReference type="EC" id="2.7.7.65" evidence="1"/>
<evidence type="ECO:0000256" key="1">
    <source>
        <dbReference type="ARBA" id="ARBA00012528"/>
    </source>
</evidence>
<dbReference type="PROSITE" id="PS50887">
    <property type="entry name" value="GGDEF"/>
    <property type="match status" value="1"/>
</dbReference>
<dbReference type="SUPFAM" id="SSF46458">
    <property type="entry name" value="Globin-like"/>
    <property type="match status" value="1"/>
</dbReference>
<dbReference type="Pfam" id="PF21118">
    <property type="entry name" value="DosC_2nd"/>
    <property type="match status" value="1"/>
</dbReference>
<dbReference type="InterPro" id="IPR029787">
    <property type="entry name" value="Nucleotide_cyclase"/>
</dbReference>
<evidence type="ECO:0000256" key="3">
    <source>
        <dbReference type="ARBA" id="ARBA00029839"/>
    </source>
</evidence>
<dbReference type="SUPFAM" id="SSF55073">
    <property type="entry name" value="Nucleotide cyclase"/>
    <property type="match status" value="1"/>
</dbReference>
<dbReference type="GO" id="GO:0020037">
    <property type="term" value="F:heme binding"/>
    <property type="evidence" value="ECO:0007669"/>
    <property type="project" value="InterPro"/>
</dbReference>
<dbReference type="CDD" id="cd01949">
    <property type="entry name" value="GGDEF"/>
    <property type="match status" value="1"/>
</dbReference>
<sequence>MVASTVKHFADEMVDDLWRDLARHVRIQALFDNEVIARRFRGALSQWLVEIFPKEPIEATPFLMRQSEIGSTHARIQIPTSLSLLAARVFKRGIYNNLKHTRLSRDEFVQAALYVSGVVDVATAAIVAAHISGLDRNLRAEEALRQVSIDHDFRAEREKQKASLAEWAQAVFFGSHIAGEAGGVLPLSRSEFGLWFSHRANLLFGRTAEYASIARLVGEADGHVRQLRDEADAARREEHLREIRMIAGEINNLLSVQFSHSFDMGSARDPLSRLLNRRYLRAAISREVALRRRTSRPFSMIMLEISQFDTLRARLGEAGADTVVQQTAAMLLNAVRSSDTVFSMGRETFLIIRVGTDAREAAVFARSIVESYAATHFSIDGRTVLQNTLNVGVIEYDGHPDPRRLVDQVANALRNEKGGK</sequence>
<feature type="domain" description="GGDEF" evidence="5">
    <location>
        <begin position="296"/>
        <end position="420"/>
    </location>
</feature>
<dbReference type="InterPro" id="IPR043128">
    <property type="entry name" value="Rev_trsase/Diguanyl_cyclase"/>
</dbReference>
<accession>A0A9E8CL13</accession>
<gene>
    <name evidence="6" type="ORF">NWE54_21765</name>
</gene>
<organism evidence="6">
    <name type="scientific">Bosea sp. NBC_00436</name>
    <dbReference type="NCBI Taxonomy" id="2969620"/>
    <lineage>
        <taxon>Bacteria</taxon>
        <taxon>Pseudomonadati</taxon>
        <taxon>Pseudomonadota</taxon>
        <taxon>Alphaproteobacteria</taxon>
        <taxon>Hyphomicrobiales</taxon>
        <taxon>Boseaceae</taxon>
        <taxon>Bosea</taxon>
    </lineage>
</organism>
<evidence type="ECO:0000256" key="4">
    <source>
        <dbReference type="ARBA" id="ARBA00034247"/>
    </source>
</evidence>
<dbReference type="Pfam" id="PF00990">
    <property type="entry name" value="GGDEF"/>
    <property type="match status" value="1"/>
</dbReference>
<dbReference type="AlphaFoldDB" id="A0A9E8CL13"/>
<dbReference type="NCBIfam" id="TIGR00254">
    <property type="entry name" value="GGDEF"/>
    <property type="match status" value="1"/>
</dbReference>
<name>A0A9E8CL13_9HYPH</name>
<evidence type="ECO:0000259" key="5">
    <source>
        <dbReference type="PROSITE" id="PS50887"/>
    </source>
</evidence>
<dbReference type="InterPro" id="IPR048442">
    <property type="entry name" value="DosC_2nd"/>
</dbReference>
<dbReference type="InterPro" id="IPR009050">
    <property type="entry name" value="Globin-like_sf"/>
</dbReference>
<dbReference type="Pfam" id="PF11563">
    <property type="entry name" value="Protoglobin"/>
    <property type="match status" value="1"/>
</dbReference>
<dbReference type="PANTHER" id="PTHR45138:SF9">
    <property type="entry name" value="DIGUANYLATE CYCLASE DGCM-RELATED"/>
    <property type="match status" value="1"/>
</dbReference>
<dbReference type="InterPro" id="IPR044398">
    <property type="entry name" value="Globin-sensor_dom"/>
</dbReference>
<dbReference type="SMART" id="SM00267">
    <property type="entry name" value="GGDEF"/>
    <property type="match status" value="1"/>
</dbReference>
<dbReference type="GO" id="GO:0052621">
    <property type="term" value="F:diguanylate cyclase activity"/>
    <property type="evidence" value="ECO:0007669"/>
    <property type="project" value="UniProtKB-EC"/>
</dbReference>
<dbReference type="PANTHER" id="PTHR45138">
    <property type="entry name" value="REGULATORY COMPONENTS OF SENSORY TRANSDUCTION SYSTEM"/>
    <property type="match status" value="1"/>
</dbReference>